<dbReference type="Pfam" id="PF02133">
    <property type="entry name" value="Transp_cyt_pur"/>
    <property type="match status" value="1"/>
</dbReference>
<name>A0ABP0C5Q6_9PEZI</name>
<dbReference type="InterPro" id="IPR045225">
    <property type="entry name" value="Uracil/uridine/allantoin_perm"/>
</dbReference>
<comment type="caution">
    <text evidence="8">The sequence shown here is derived from an EMBL/GenBank/DDBJ whole genome shotgun (WGS) entry which is preliminary data.</text>
</comment>
<evidence type="ECO:0008006" key="10">
    <source>
        <dbReference type="Google" id="ProtNLM"/>
    </source>
</evidence>
<feature type="transmembrane region" description="Helical" evidence="7">
    <location>
        <begin position="133"/>
        <end position="153"/>
    </location>
</feature>
<feature type="region of interest" description="Disordered" evidence="6">
    <location>
        <begin position="1"/>
        <end position="31"/>
    </location>
</feature>
<evidence type="ECO:0000256" key="2">
    <source>
        <dbReference type="ARBA" id="ARBA00008974"/>
    </source>
</evidence>
<feature type="transmembrane region" description="Helical" evidence="7">
    <location>
        <begin position="230"/>
        <end position="252"/>
    </location>
</feature>
<feature type="transmembrane region" description="Helical" evidence="7">
    <location>
        <begin position="365"/>
        <end position="389"/>
    </location>
</feature>
<accession>A0ABP0C5Q6</accession>
<feature type="transmembrane region" description="Helical" evidence="7">
    <location>
        <begin position="433"/>
        <end position="453"/>
    </location>
</feature>
<feature type="transmembrane region" description="Helical" evidence="7">
    <location>
        <begin position="75"/>
        <end position="96"/>
    </location>
</feature>
<proteinExistence type="inferred from homology"/>
<evidence type="ECO:0000313" key="9">
    <source>
        <dbReference type="Proteomes" id="UP001642406"/>
    </source>
</evidence>
<comment type="similarity">
    <text evidence="2">Belongs to the purine-cytosine permease (2.A.39) family.</text>
</comment>
<keyword evidence="9" id="KW-1185">Reference proteome</keyword>
<dbReference type="InterPro" id="IPR012681">
    <property type="entry name" value="NCS1"/>
</dbReference>
<dbReference type="CDD" id="cd11482">
    <property type="entry name" value="SLC-NCS1sbd_NRT1-like"/>
    <property type="match status" value="1"/>
</dbReference>
<dbReference type="Gene3D" id="1.10.4160.10">
    <property type="entry name" value="Hydantoin permease"/>
    <property type="match status" value="1"/>
</dbReference>
<feature type="transmembrane region" description="Helical" evidence="7">
    <location>
        <begin position="478"/>
        <end position="498"/>
    </location>
</feature>
<comment type="subcellular location">
    <subcellularLocation>
        <location evidence="1">Membrane</location>
        <topology evidence="1">Multi-pass membrane protein</topology>
    </subcellularLocation>
</comment>
<gene>
    <name evidence="8" type="ORF">SBRCBS47491_006471</name>
</gene>
<feature type="transmembrane region" description="Helical" evidence="7">
    <location>
        <begin position="510"/>
        <end position="532"/>
    </location>
</feature>
<evidence type="ECO:0000256" key="5">
    <source>
        <dbReference type="ARBA" id="ARBA00023136"/>
    </source>
</evidence>
<organism evidence="8 9">
    <name type="scientific">Sporothrix bragantina</name>
    <dbReference type="NCBI Taxonomy" id="671064"/>
    <lineage>
        <taxon>Eukaryota</taxon>
        <taxon>Fungi</taxon>
        <taxon>Dikarya</taxon>
        <taxon>Ascomycota</taxon>
        <taxon>Pezizomycotina</taxon>
        <taxon>Sordariomycetes</taxon>
        <taxon>Sordariomycetidae</taxon>
        <taxon>Ophiostomatales</taxon>
        <taxon>Ophiostomataceae</taxon>
        <taxon>Sporothrix</taxon>
    </lineage>
</organism>
<feature type="transmembrane region" description="Helical" evidence="7">
    <location>
        <begin position="108"/>
        <end position="127"/>
    </location>
</feature>
<evidence type="ECO:0000313" key="8">
    <source>
        <dbReference type="EMBL" id="CAK7227148.1"/>
    </source>
</evidence>
<sequence length="577" mass="63245">MDDKTASGLDMKTAPSQEVASPPSVQGGEGTTYTINVDGSFSKFMRKLEIKNTSQADPLLGNYQLLPVPKEDRTWGAWTYTLFWFGECASVTSWTVASTGVQAGLTWWETWLCVIIGHFIVAVPMVMGGRPGAVYHVPFPVLARSSFGIWGSYWPIFNRNAMTIIWTGVQGVTTGNCIYVMLHAIFPSIAHVPNPFPSTVTMTGGRLIGYALGWLVCIAFTFIRPQKLSGLIMAKSGIMMICLFTFFGWTIAKAHGIGPIIHAPAKIPAGSSHAWVFLQNLFVQAGNMATFATNGADTGRYARKPKDMMWTQLFGMPLAFGFVAFFGVFVTSASNPLFGKTIWDPTQILDGFLAQSYDSKTRAGVFFIALGFSFAQCTTMIFANLIAAGNDTSAMVPKYLNYRRGALLCLILAFAINPWNLTKTSFSFASYLTSYQIFLSTIIGVMLGDYYLVRRGRLDVTALFSREKNTPYYYTKGWHWRAYVAYIVGIVPLFPGFLKACGVKSVSVAAAHLYIFALPMGIILSALCYWGLCTISPIPGLKKGKWDEPALGEVDTIMYGAGGFAVDEDAEIKPTTV</sequence>
<evidence type="ECO:0000256" key="1">
    <source>
        <dbReference type="ARBA" id="ARBA00004141"/>
    </source>
</evidence>
<dbReference type="EMBL" id="CAWUHC010000063">
    <property type="protein sequence ID" value="CAK7227148.1"/>
    <property type="molecule type" value="Genomic_DNA"/>
</dbReference>
<evidence type="ECO:0000256" key="4">
    <source>
        <dbReference type="ARBA" id="ARBA00022989"/>
    </source>
</evidence>
<feature type="transmembrane region" description="Helical" evidence="7">
    <location>
        <begin position="272"/>
        <end position="292"/>
    </location>
</feature>
<feature type="transmembrane region" description="Helical" evidence="7">
    <location>
        <begin position="313"/>
        <end position="333"/>
    </location>
</feature>
<dbReference type="Proteomes" id="UP001642406">
    <property type="component" value="Unassembled WGS sequence"/>
</dbReference>
<protein>
    <recommendedName>
        <fullName evidence="10">Nucleobase:cation symporter-1, NCS1 family</fullName>
    </recommendedName>
</protein>
<evidence type="ECO:0000256" key="7">
    <source>
        <dbReference type="SAM" id="Phobius"/>
    </source>
</evidence>
<feature type="transmembrane region" description="Helical" evidence="7">
    <location>
        <begin position="206"/>
        <end position="223"/>
    </location>
</feature>
<feature type="transmembrane region" description="Helical" evidence="7">
    <location>
        <begin position="165"/>
        <end position="186"/>
    </location>
</feature>
<dbReference type="PANTHER" id="PTHR30618">
    <property type="entry name" value="NCS1 FAMILY PURINE/PYRIMIDINE TRANSPORTER"/>
    <property type="match status" value="1"/>
</dbReference>
<keyword evidence="5 7" id="KW-0472">Membrane</keyword>
<dbReference type="NCBIfam" id="TIGR00800">
    <property type="entry name" value="ncs1"/>
    <property type="match status" value="1"/>
</dbReference>
<feature type="transmembrane region" description="Helical" evidence="7">
    <location>
        <begin position="401"/>
        <end position="421"/>
    </location>
</feature>
<keyword evidence="3 7" id="KW-0812">Transmembrane</keyword>
<dbReference type="PANTHER" id="PTHR30618:SF1">
    <property type="entry name" value="URIDINE PERMEASE"/>
    <property type="match status" value="1"/>
</dbReference>
<evidence type="ECO:0000256" key="3">
    <source>
        <dbReference type="ARBA" id="ARBA00022692"/>
    </source>
</evidence>
<evidence type="ECO:0000256" key="6">
    <source>
        <dbReference type="SAM" id="MobiDB-lite"/>
    </source>
</evidence>
<dbReference type="InterPro" id="IPR001248">
    <property type="entry name" value="Pur-cyt_permease"/>
</dbReference>
<keyword evidence="4 7" id="KW-1133">Transmembrane helix</keyword>
<reference evidence="8 9" key="1">
    <citation type="submission" date="2024-01" db="EMBL/GenBank/DDBJ databases">
        <authorList>
            <person name="Allen C."/>
            <person name="Tagirdzhanova G."/>
        </authorList>
    </citation>
    <scope>NUCLEOTIDE SEQUENCE [LARGE SCALE GENOMIC DNA]</scope>
</reference>